<protein>
    <submittedName>
        <fullName evidence="1">Uncharacterized protein</fullName>
    </submittedName>
</protein>
<dbReference type="AlphaFoldDB" id="T0GVT8"/>
<name>T0GVT8_9LEPT</name>
<evidence type="ECO:0000313" key="2">
    <source>
        <dbReference type="Proteomes" id="UP000015442"/>
    </source>
</evidence>
<dbReference type="Proteomes" id="UP000015442">
    <property type="component" value="Unassembled WGS sequence"/>
</dbReference>
<evidence type="ECO:0000313" key="1">
    <source>
        <dbReference type="EMBL" id="EQA73042.1"/>
    </source>
</evidence>
<gene>
    <name evidence="1" type="ORF">LEP1GSC059_1451</name>
</gene>
<dbReference type="EMBL" id="AKWY02000010">
    <property type="protein sequence ID" value="EQA73042.1"/>
    <property type="molecule type" value="Genomic_DNA"/>
</dbReference>
<accession>T0GVT8</accession>
<comment type="caution">
    <text evidence="1">The sequence shown here is derived from an EMBL/GenBank/DDBJ whole genome shotgun (WGS) entry which is preliminary data.</text>
</comment>
<organism evidence="1 2">
    <name type="scientific">Leptospira noguchii serovar Panama str. CZ214</name>
    <dbReference type="NCBI Taxonomy" id="1001595"/>
    <lineage>
        <taxon>Bacteria</taxon>
        <taxon>Pseudomonadati</taxon>
        <taxon>Spirochaetota</taxon>
        <taxon>Spirochaetia</taxon>
        <taxon>Leptospirales</taxon>
        <taxon>Leptospiraceae</taxon>
        <taxon>Leptospira</taxon>
    </lineage>
</organism>
<sequence length="41" mass="5052">MILFNFEIPEIFTRGAPRIFFRRLTHVSYFVHEILIFSMDF</sequence>
<reference evidence="1 2" key="1">
    <citation type="submission" date="2013-05" db="EMBL/GenBank/DDBJ databases">
        <authorList>
            <person name="Harkins D.M."/>
            <person name="Durkin A.S."/>
            <person name="Brinkac L.M."/>
            <person name="Haft D.H."/>
            <person name="Selengut J.D."/>
            <person name="Sanka R."/>
            <person name="DePew J."/>
            <person name="Purushe J."/>
            <person name="Hartskeerl R.A."/>
            <person name="Ahmed A."/>
            <person name="van der Linden H."/>
            <person name="Goris M.G.A."/>
            <person name="Vinetz J.M."/>
            <person name="Sutton G.G."/>
            <person name="Nierman W.C."/>
            <person name="Fouts D.E."/>
        </authorList>
    </citation>
    <scope>NUCLEOTIDE SEQUENCE [LARGE SCALE GENOMIC DNA]</scope>
    <source>
        <strain evidence="1 2">CZ214</strain>
    </source>
</reference>
<proteinExistence type="predicted"/>